<dbReference type="PANTHER" id="PTHR34216">
    <property type="match status" value="1"/>
</dbReference>
<sequence>MLTKFMSGFGKAVTRGKLSILIYHQVVATADPMRPSEPTAKQFNWHMQVLRERFSPLSLTEGIRRLKDGSLPGNAVAVTFDDGYLNNLTVAEPILRKYSVPATVFVATGFSGGENMWNDRIIHMFSDQDRDVLELEGEQVVLGAWPQRRQLASHWLKKVKYLPFQQRLNWISEHYQRNRIVSQAPLMMTPEQVRSLRSNLVTIGAHTVNHPILKTLSPEQQQNEIYHSKQTLEDWLQHPVEHFAYPNGVIGRDLDDDTILQVKLAGFKSAVVTNWGCNNQHSNPLLLQRFTPWDRTPLRFQLRLLRNAITG</sequence>
<keyword evidence="4" id="KW-1185">Reference proteome</keyword>
<dbReference type="Pfam" id="PF01522">
    <property type="entry name" value="Polysacc_deac_1"/>
    <property type="match status" value="1"/>
</dbReference>
<dbReference type="InterPro" id="IPR011330">
    <property type="entry name" value="Glyco_hydro/deAcase_b/a-brl"/>
</dbReference>
<evidence type="ECO:0000313" key="4">
    <source>
        <dbReference type="Proteomes" id="UP001501757"/>
    </source>
</evidence>
<gene>
    <name evidence="3" type="ORF">GCM10009092_37410</name>
</gene>
<protein>
    <submittedName>
        <fullName evidence="3">Polysaccharide deacetylase family protein</fullName>
    </submittedName>
</protein>
<evidence type="ECO:0000313" key="3">
    <source>
        <dbReference type="EMBL" id="GAA0369664.1"/>
    </source>
</evidence>
<evidence type="ECO:0000259" key="2">
    <source>
        <dbReference type="PROSITE" id="PS51677"/>
    </source>
</evidence>
<name>A0ABN0XPN0_9ALTE</name>
<dbReference type="Proteomes" id="UP001501757">
    <property type="component" value="Unassembled WGS sequence"/>
</dbReference>
<dbReference type="PROSITE" id="PS51677">
    <property type="entry name" value="NODB"/>
    <property type="match status" value="1"/>
</dbReference>
<dbReference type="CDD" id="cd10918">
    <property type="entry name" value="CE4_NodB_like_5s_6s"/>
    <property type="match status" value="1"/>
</dbReference>
<dbReference type="InterPro" id="IPR002509">
    <property type="entry name" value="NODB_dom"/>
</dbReference>
<reference evidence="3 4" key="1">
    <citation type="journal article" date="2019" name="Int. J. Syst. Evol. Microbiol.">
        <title>The Global Catalogue of Microorganisms (GCM) 10K type strain sequencing project: providing services to taxonomists for standard genome sequencing and annotation.</title>
        <authorList>
            <consortium name="The Broad Institute Genomics Platform"/>
            <consortium name="The Broad Institute Genome Sequencing Center for Infectious Disease"/>
            <person name="Wu L."/>
            <person name="Ma J."/>
        </authorList>
    </citation>
    <scope>NUCLEOTIDE SEQUENCE [LARGE SCALE GENOMIC DNA]</scope>
    <source>
        <strain evidence="3 4">JCM 13378</strain>
    </source>
</reference>
<comment type="caution">
    <text evidence="3">The sequence shown here is derived from an EMBL/GenBank/DDBJ whole genome shotgun (WGS) entry which is preliminary data.</text>
</comment>
<dbReference type="RefSeq" id="WP_343847014.1">
    <property type="nucleotide sequence ID" value="NZ_BAAAEI010000023.1"/>
</dbReference>
<proteinExistence type="predicted"/>
<dbReference type="InterPro" id="IPR051398">
    <property type="entry name" value="Polysacch_Deacetylase"/>
</dbReference>
<accession>A0ABN0XPN0</accession>
<organism evidence="3 4">
    <name type="scientific">Bowmanella denitrificans</name>
    <dbReference type="NCBI Taxonomy" id="366582"/>
    <lineage>
        <taxon>Bacteria</taxon>
        <taxon>Pseudomonadati</taxon>
        <taxon>Pseudomonadota</taxon>
        <taxon>Gammaproteobacteria</taxon>
        <taxon>Alteromonadales</taxon>
        <taxon>Alteromonadaceae</taxon>
        <taxon>Bowmanella</taxon>
    </lineage>
</organism>
<evidence type="ECO:0000256" key="1">
    <source>
        <dbReference type="ARBA" id="ARBA00022729"/>
    </source>
</evidence>
<dbReference type="EMBL" id="BAAAEI010000023">
    <property type="protein sequence ID" value="GAA0369664.1"/>
    <property type="molecule type" value="Genomic_DNA"/>
</dbReference>
<dbReference type="SUPFAM" id="SSF88713">
    <property type="entry name" value="Glycoside hydrolase/deacetylase"/>
    <property type="match status" value="1"/>
</dbReference>
<feature type="domain" description="NodB homology" evidence="2">
    <location>
        <begin position="74"/>
        <end position="311"/>
    </location>
</feature>
<dbReference type="Gene3D" id="3.20.20.370">
    <property type="entry name" value="Glycoside hydrolase/deacetylase"/>
    <property type="match status" value="1"/>
</dbReference>
<dbReference type="PANTHER" id="PTHR34216:SF7">
    <property type="entry name" value="POLY-BETA-1,6-N-ACETYL-D-GLUCOSAMINE N-DEACETYLASE"/>
    <property type="match status" value="1"/>
</dbReference>
<keyword evidence="1" id="KW-0732">Signal</keyword>